<evidence type="ECO:0000313" key="1">
    <source>
        <dbReference type="EMBL" id="KFH42701.1"/>
    </source>
</evidence>
<dbReference type="AlphaFoldDB" id="A0A086T019"/>
<gene>
    <name evidence="1" type="ORF">ACRE_065530</name>
</gene>
<keyword evidence="2" id="KW-1185">Reference proteome</keyword>
<accession>A0A086T019</accession>
<sequence>MRCVTKACRTLGIDPVASGAELMTIYKWDRLTIFVFKVPYDGYDWATAHHKVDLPVILVDYGKRLSLVKLCGQEFCDEVNQFVARQHELHGWDAKPPYLQDHTLPGVVPTYPNPRCVRTSMRNMGDPEPEPVVRVDKQPITLPFVPAYVCTPSWLGKPAEKATLSEAKLMLTDFGTAAFSPTYETLDSNRASAASSGRCLASDHSSTCSIPELDDVTANQWKRFAANGQPADGRQLWAFDQRFKDAIQGPRRRRRKHDTMGERDSKAFCDMIKDMLKFRPVPKADTTHVIYT</sequence>
<protein>
    <submittedName>
        <fullName evidence="1">Uncharacterized protein</fullName>
    </submittedName>
</protein>
<dbReference type="Proteomes" id="UP000029964">
    <property type="component" value="Unassembled WGS sequence"/>
</dbReference>
<comment type="caution">
    <text evidence="1">The sequence shown here is derived from an EMBL/GenBank/DDBJ whole genome shotgun (WGS) entry which is preliminary data.</text>
</comment>
<evidence type="ECO:0000313" key="2">
    <source>
        <dbReference type="Proteomes" id="UP000029964"/>
    </source>
</evidence>
<name>A0A086T019_HAPC1</name>
<proteinExistence type="predicted"/>
<reference evidence="2" key="1">
    <citation type="journal article" date="2014" name="Genome Announc.">
        <title>Genome sequence and annotation of Acremonium chrysogenum, producer of the beta-lactam antibiotic cephalosporin C.</title>
        <authorList>
            <person name="Terfehr D."/>
            <person name="Dahlmann T.A."/>
            <person name="Specht T."/>
            <person name="Zadra I."/>
            <person name="Kuernsteiner H."/>
            <person name="Kueck U."/>
        </authorList>
    </citation>
    <scope>NUCLEOTIDE SEQUENCE [LARGE SCALE GENOMIC DNA]</scope>
    <source>
        <strain evidence="2">ATCC 11550 / CBS 779.69 / DSM 880 / IAM 14645 / JCM 23072 / IMI 49137</strain>
    </source>
</reference>
<dbReference type="HOGENOM" id="CLU_953051_0_0_1"/>
<dbReference type="EMBL" id="JPKY01000087">
    <property type="protein sequence ID" value="KFH42701.1"/>
    <property type="molecule type" value="Genomic_DNA"/>
</dbReference>
<dbReference type="OrthoDB" id="4358740at2759"/>
<organism evidence="1 2">
    <name type="scientific">Hapsidospora chrysogenum (strain ATCC 11550 / CBS 779.69 / DSM 880 / IAM 14645 / JCM 23072 / IMI 49137)</name>
    <name type="common">Acremonium chrysogenum</name>
    <dbReference type="NCBI Taxonomy" id="857340"/>
    <lineage>
        <taxon>Eukaryota</taxon>
        <taxon>Fungi</taxon>
        <taxon>Dikarya</taxon>
        <taxon>Ascomycota</taxon>
        <taxon>Pezizomycotina</taxon>
        <taxon>Sordariomycetes</taxon>
        <taxon>Hypocreomycetidae</taxon>
        <taxon>Hypocreales</taxon>
        <taxon>Bionectriaceae</taxon>
        <taxon>Hapsidospora</taxon>
    </lineage>
</organism>
<dbReference type="STRING" id="857340.A0A086T019"/>